<organism evidence="1 2">
    <name type="scientific">Penicillium salamii</name>
    <dbReference type="NCBI Taxonomy" id="1612424"/>
    <lineage>
        <taxon>Eukaryota</taxon>
        <taxon>Fungi</taxon>
        <taxon>Dikarya</taxon>
        <taxon>Ascomycota</taxon>
        <taxon>Pezizomycotina</taxon>
        <taxon>Eurotiomycetes</taxon>
        <taxon>Eurotiomycetidae</taxon>
        <taxon>Eurotiales</taxon>
        <taxon>Aspergillaceae</taxon>
        <taxon>Penicillium</taxon>
    </lineage>
</organism>
<comment type="caution">
    <text evidence="1">The sequence shown here is derived from an EMBL/GenBank/DDBJ whole genome shotgun (WGS) entry which is preliminary data.</text>
</comment>
<keyword evidence="2" id="KW-1185">Reference proteome</keyword>
<evidence type="ECO:0000313" key="1">
    <source>
        <dbReference type="EMBL" id="CAG8238318.1"/>
    </source>
</evidence>
<dbReference type="InterPro" id="IPR022198">
    <property type="entry name" value="DUF3723"/>
</dbReference>
<dbReference type="EMBL" id="CAJVPG010000014">
    <property type="protein sequence ID" value="CAG8238318.1"/>
    <property type="molecule type" value="Genomic_DNA"/>
</dbReference>
<evidence type="ECO:0000313" key="2">
    <source>
        <dbReference type="Proteomes" id="UP001152649"/>
    </source>
</evidence>
<reference evidence="1" key="1">
    <citation type="submission" date="2021-07" db="EMBL/GenBank/DDBJ databases">
        <authorList>
            <person name="Branca A.L. A."/>
        </authorList>
    </citation>
    <scope>NUCLEOTIDE SEQUENCE</scope>
</reference>
<dbReference type="Proteomes" id="UP001152649">
    <property type="component" value="Unassembled WGS sequence"/>
</dbReference>
<protein>
    <submittedName>
        <fullName evidence="1">Uncharacterized protein</fullName>
    </submittedName>
</protein>
<proteinExistence type="predicted"/>
<accession>A0A9W4I4R3</accession>
<dbReference type="OrthoDB" id="363185at2759"/>
<name>A0A9W4I4R3_9EURO</name>
<sequence length="768" mass="88673">MWFLQYLDLSLSSFYTPTYLYTANNLFALIMSSSRQSEVEHWERKLYDYRERHFELSARVHLSHLVFETGFRRRMDGRQNIHRLKQMMKIQGCQRLIRENHVPVIVPRTHWQDCVRPRSGSGVIPSLDMELDYRLCAYDHENLITAARSVLDHDNQWWIVDVYLTDNEEASPDGHRNEPEALRHKFVQSLRERYPNDNRPPDGLIYERINFYEGYLNSPRDALAANNWWAILEAVVGSKKGKYLKQFFKHQTLHQKLNSLLVIPGLWEGMRIGLLHKVTAMHCDEPIACYWGLIFSTFSRLVGGRDELLSLIDGVTVDLLQSRVPKVSSEDLRFLEDNMKKGRLFPNFSEAARREIWARLTTIDYPIPTLKTFFKDRLYLEVAQCVMKRLFVQPQREKITIDQGVYGKYDTPVPVSMALRQQSLGNDLLEFWRFSFQYGFEMTNYQRLKWSKDGEPEDLFDQQSSDSSFLPRQDIWRHFFALVRARAFQAPVTNDTSLATVELPSPRPCEYPEDISEEIDVAKRCGKPYSNTVEADRFALSAESLQQSQIPARVTAGFLRQSVFKAFFGYLWNSNGQTYGGDPPENNIDIQNDGEQLNRGAVGGDMIATQDMDVDSESVTESPLAPSTALAHNALVVAPAADQPPSFCVMKITVGGTTESLGLPIHEAFFSEFSSGLFNNNFNVQQMDGRSITPDRCYWYYLEFPSSQLHAVFRKDQYPAYLSTSTQMSTGSERGRIKERQQMTRAKRWLREQVGKLPDLRNIDEGES</sequence>
<dbReference type="Pfam" id="PF12520">
    <property type="entry name" value="DUF3723"/>
    <property type="match status" value="1"/>
</dbReference>
<gene>
    <name evidence="1" type="ORF">PSALAMII_LOCUS426</name>
</gene>
<dbReference type="AlphaFoldDB" id="A0A9W4I4R3"/>